<keyword evidence="2" id="KW-0653">Protein transport</keyword>
<reference evidence="6 7" key="1">
    <citation type="submission" date="2016-08" db="EMBL/GenBank/DDBJ databases">
        <title>Whole genome shotgun sequence of Pichia membranifaciens KS47-1.</title>
        <authorList>
            <person name="Konishi M."/>
            <person name="Ishida M."/>
            <person name="Arakawa T."/>
            <person name="Kato Y."/>
            <person name="Horiuchi J."/>
        </authorList>
    </citation>
    <scope>NUCLEOTIDE SEQUENCE [LARGE SCALE GENOMIC DNA]</scope>
    <source>
        <strain evidence="6 7">KS47-1</strain>
    </source>
</reference>
<keyword evidence="1" id="KW-0813">Transport</keyword>
<dbReference type="InterPro" id="IPR032629">
    <property type="entry name" value="DCB_dom"/>
</dbReference>
<evidence type="ECO:0000259" key="5">
    <source>
        <dbReference type="Pfam" id="PF16213"/>
    </source>
</evidence>
<protein>
    <submittedName>
        <fullName evidence="6">Uncharacterized protein</fullName>
    </submittedName>
</protein>
<dbReference type="EMBL" id="BDGI01000025">
    <property type="protein sequence ID" value="GAV27200.1"/>
    <property type="molecule type" value="Genomic_DNA"/>
</dbReference>
<feature type="compositionally biased region" description="Polar residues" evidence="3">
    <location>
        <begin position="420"/>
        <end position="439"/>
    </location>
</feature>
<feature type="domain" description="Mon2/Sec7/BIG1-like HUS" evidence="4">
    <location>
        <begin position="234"/>
        <end position="386"/>
    </location>
</feature>
<organism evidence="6 7">
    <name type="scientific">Pichia membranifaciens</name>
    <dbReference type="NCBI Taxonomy" id="4926"/>
    <lineage>
        <taxon>Eukaryota</taxon>
        <taxon>Fungi</taxon>
        <taxon>Dikarya</taxon>
        <taxon>Ascomycota</taxon>
        <taxon>Saccharomycotina</taxon>
        <taxon>Pichiomycetes</taxon>
        <taxon>Pichiales</taxon>
        <taxon>Pichiaceae</taxon>
        <taxon>Pichia</taxon>
    </lineage>
</organism>
<feature type="region of interest" description="Disordered" evidence="3">
    <location>
        <begin position="420"/>
        <end position="440"/>
    </location>
</feature>
<dbReference type="Pfam" id="PF12783">
    <property type="entry name" value="Sec7-like_HUS"/>
    <property type="match status" value="1"/>
</dbReference>
<dbReference type="GO" id="GO:0015031">
    <property type="term" value="P:protein transport"/>
    <property type="evidence" value="ECO:0007669"/>
    <property type="project" value="UniProtKB-KW"/>
</dbReference>
<dbReference type="Proteomes" id="UP000186136">
    <property type="component" value="Unassembled WGS sequence"/>
</dbReference>
<evidence type="ECO:0000256" key="2">
    <source>
        <dbReference type="ARBA" id="ARBA00022927"/>
    </source>
</evidence>
<keyword evidence="7" id="KW-1185">Reference proteome</keyword>
<evidence type="ECO:0000313" key="6">
    <source>
        <dbReference type="EMBL" id="GAV27200.1"/>
    </source>
</evidence>
<dbReference type="GO" id="GO:0005794">
    <property type="term" value="C:Golgi apparatus"/>
    <property type="evidence" value="ECO:0007669"/>
    <property type="project" value="UniProtKB-ARBA"/>
</dbReference>
<dbReference type="OrthoDB" id="294853at2759"/>
<evidence type="ECO:0000313" key="7">
    <source>
        <dbReference type="Proteomes" id="UP000186136"/>
    </source>
</evidence>
<name>A0A1Q2YCD4_9ASCO</name>
<evidence type="ECO:0000259" key="4">
    <source>
        <dbReference type="Pfam" id="PF12783"/>
    </source>
</evidence>
<evidence type="ECO:0000256" key="1">
    <source>
        <dbReference type="ARBA" id="ARBA00022448"/>
    </source>
</evidence>
<sequence length="1674" mass="190481">MSQSSMGPEIADKIIADLAALGVDAKRKNPEIRHACDHSIELLKPFSSSASNSDYMVASARNNSPALVDTLCAHPGFIVPLLMACHSKNTKLIGDAVRCLSKIIQLKLLPSVESTPEKSPEPIDGVVDSLTEASNAGPEIQVKILQLLPSFFQLYAFRVNGETLSKMLYICTTLQAASKGPVIINTAQATFSQLIDIAFEKVTISDTTPDKEVSSTMFEVPIDNDKNIQVKQSVYDAQRLVSDLCTLIEHHKPSFLKTNYITEDYGFEILESLIKNNSEIFMEHVELSFLLRTRVAPILLRFVSSSKDFTLMVKVSRLIFLLLNDEFEVLRIESEVTLTLLTHILSKNSGAPQWKKTMVLEIYVGVFKNHELLRKIFMEYDNNPTEERKSVVDDLLRVCLSIVNDQKNVLNTGDLIQLPPTSNESVQNGKKQKPQQLSQRKVVHPSGLRAAEFAKTTRFMDSIEKQEPPQTPYSYDSYLISQILIALSDCIQISTLNLMKAADPVLYISEELFSGSKDEKLKVLYECICDLITNTWTLQLEITDIFIHSTLDNELFSGTLKLLENLCYCSGVLSLNKVKQSILKYLSICTLKLDGRSGYQSRVMSIGESIVGTISTTLGQAVSNMSNNGNTDVPSPTSVQMYPRTINTRQTLCFHTLIRLGVSLGSHLHDDWEIILMVLQWVSYYIDGTSGMNKKGIPPLSPYLMNRDLQIIEHSLGELSKSIFNQDEATFSYILKSLISLSEKVMTSDTERGFGQTPLTADGEIQPCIFNRLFYVNKLTDFCDINPIKFMINPEKNFDLINDYFCKIADDRSNSDETRLLASRSFNQIAKASAETGFEKEFIAIHELTETKVLTNLCKFMTRLSQLPMSNELLIANCEAEMYLQTLETLKNIIDRFGSLIQHTWGVVTQMLDFPFLIISNCDCEILKEKIINDIIVSVLKSSFETMKVVLDEILQCIPKNQIKVIIDSLYHFVEQTFDLNISFNSVSYFWLINDYIKDKLETNSMKSEFDYKLASEAQLVEYVLNDSTDDYQYYQYLWIYLVLQLAKTSPDKRVQVRNGAILTTFSVIQSFLTDASQYSVLYDIVIRPVILQIKPPESTVAFSSQDQKDWMESFINISNGLTKLLFNFMKSSSSLNSPQIITMWQGIMEYFVGLLNLDYNWVELNNQIFKNYHEILNGFKESNKDLPKDLLESLFEPWASVKINYNLAKEAVYQTSLCSFVDCFPVSMHLFKPIMTTSKFEKLLMILNSCIRYPILVDPRNDNMKCTALQQAVLDNLCLLEFDESDPYYMFYESLLIQQLNLIVVLPFHTRDLIVKKLGDKGIKIPTFVAASYQGLQILEKHLDKISDLTYFNDRSILKVIKSLLEPSKLKSDIYFTTRNLEGDQEKEYLWVIGFRILVNITVKILNLIMDTSDTKFKTDVNVDSLTQLIPLALSVFDCCFIPSVPSTKNGDNIDLEQYQKMKNILLKFFNIFYDTNKACKIEKSQIEQFISSVWYASFYHNQDTIIESILPPVSQPLSTVSMDELAKELISPQNWDIYGTTSVVNVSPRLRISTHCFDDLVLFSNPDSNIRIWQICLPFFISRCTLILRKFLMDIKLLGGRPVSRILIVELRDTVNGMRTVLSYFQDSDSTGSKRVNLKLKSVYPMLIELLPKVSDKDIEAKLLDICLKLGS</sequence>
<comment type="caution">
    <text evidence="6">The sequence shown here is derived from an EMBL/GenBank/DDBJ whole genome shotgun (WGS) entry which is preliminary data.</text>
</comment>
<evidence type="ECO:0000256" key="3">
    <source>
        <dbReference type="SAM" id="MobiDB-lite"/>
    </source>
</evidence>
<dbReference type="Pfam" id="PF16213">
    <property type="entry name" value="DCB"/>
    <property type="match status" value="1"/>
</dbReference>
<dbReference type="InterPro" id="IPR032691">
    <property type="entry name" value="Mon2/Sec7/BIG1-like_HUS"/>
</dbReference>
<gene>
    <name evidence="6" type="ORF">PMKS-000664</name>
</gene>
<feature type="domain" description="Mon2/Sec7/BIG1-like dimerisation and cyclophilin-binding" evidence="5">
    <location>
        <begin position="10"/>
        <end position="205"/>
    </location>
</feature>
<accession>A0A1Q2YCD4</accession>
<proteinExistence type="predicted"/>